<gene>
    <name evidence="1" type="ORF">LCGC14_2770160</name>
</gene>
<proteinExistence type="predicted"/>
<feature type="non-terminal residue" evidence="1">
    <location>
        <position position="417"/>
    </location>
</feature>
<sequence>ADLRITGAGGGYTVSAISTNAWSALTLAMSASTVTATNSTLTLANATDTLADSSVTQAALQTIGTTAFTTYTNSDRILSVVQTETPFEDTAVIHLDNADKTFSALNLRGALIKLGFGFDSEYSNVPNMWVARQEDISYQGHLITRLSLIGGWSRLAMLRVMGDAIAVANSTGSDTIKEAIEARMLNGMLLIEDSGDGLEDVVPNALYETFTPRRLIIQELIGLTNNLLFMRDSDMHMLKRNTSQQHQITGTISGTFTRGELITQATTNATGKFVYQTATYIVIEAETGTFTISANQLSGADSGATVSNPSAIAAFDYLYGPLAGAHGFYQYVRSQSVLEANRVMAVDKLPDTDATQHTWLGTVNDTADQTAFDLTTMIFEDPSIVDQQTANDAAASRLAHIVEEATGGILIAPMNCG</sequence>
<protein>
    <submittedName>
        <fullName evidence="1">Uncharacterized protein</fullName>
    </submittedName>
</protein>
<dbReference type="EMBL" id="LAZR01051163">
    <property type="protein sequence ID" value="KKK85751.1"/>
    <property type="molecule type" value="Genomic_DNA"/>
</dbReference>
<organism evidence="1">
    <name type="scientific">marine sediment metagenome</name>
    <dbReference type="NCBI Taxonomy" id="412755"/>
    <lineage>
        <taxon>unclassified sequences</taxon>
        <taxon>metagenomes</taxon>
        <taxon>ecological metagenomes</taxon>
    </lineage>
</organism>
<name>A0A0F9BMY0_9ZZZZ</name>
<evidence type="ECO:0000313" key="1">
    <source>
        <dbReference type="EMBL" id="KKK85751.1"/>
    </source>
</evidence>
<feature type="non-terminal residue" evidence="1">
    <location>
        <position position="1"/>
    </location>
</feature>
<comment type="caution">
    <text evidence="1">The sequence shown here is derived from an EMBL/GenBank/DDBJ whole genome shotgun (WGS) entry which is preliminary data.</text>
</comment>
<reference evidence="1" key="1">
    <citation type="journal article" date="2015" name="Nature">
        <title>Complex archaea that bridge the gap between prokaryotes and eukaryotes.</title>
        <authorList>
            <person name="Spang A."/>
            <person name="Saw J.H."/>
            <person name="Jorgensen S.L."/>
            <person name="Zaremba-Niedzwiedzka K."/>
            <person name="Martijn J."/>
            <person name="Lind A.E."/>
            <person name="van Eijk R."/>
            <person name="Schleper C."/>
            <person name="Guy L."/>
            <person name="Ettema T.J."/>
        </authorList>
    </citation>
    <scope>NUCLEOTIDE SEQUENCE</scope>
</reference>
<accession>A0A0F9BMY0</accession>
<dbReference type="AlphaFoldDB" id="A0A0F9BMY0"/>